<comment type="caution">
    <text evidence="2">The sequence shown here is derived from an EMBL/GenBank/DDBJ whole genome shotgun (WGS) entry which is preliminary data.</text>
</comment>
<dbReference type="AlphaFoldDB" id="A0A081FWM9"/>
<evidence type="ECO:0000259" key="1">
    <source>
        <dbReference type="Pfam" id="PF03050"/>
    </source>
</evidence>
<keyword evidence="3" id="KW-1185">Reference proteome</keyword>
<proteinExistence type="predicted"/>
<dbReference type="PANTHER" id="PTHR33678:SF1">
    <property type="entry name" value="BLL1576 PROTEIN"/>
    <property type="match status" value="1"/>
</dbReference>
<dbReference type="Pfam" id="PF03050">
    <property type="entry name" value="DDE_Tnp_IS66"/>
    <property type="match status" value="1"/>
</dbReference>
<reference evidence="2 3" key="1">
    <citation type="submission" date="2014-04" db="EMBL/GenBank/DDBJ databases">
        <title>Marinobacterium kochiensis sp. nov., isolated from sediment sample collected from Kochi backwaters in Kerala, India.</title>
        <authorList>
            <person name="Singh A."/>
            <person name="Pinnaka A.K."/>
        </authorList>
    </citation>
    <scope>NUCLEOTIDE SEQUENCE [LARGE SCALE GENOMIC DNA]</scope>
    <source>
        <strain evidence="2 3">AK27</strain>
    </source>
</reference>
<name>A0A081FWM9_9GAMM</name>
<dbReference type="STRING" id="1232683.ADIMK_2904"/>
<dbReference type="InterPro" id="IPR052344">
    <property type="entry name" value="Transposase-related"/>
</dbReference>
<dbReference type="InterPro" id="IPR004291">
    <property type="entry name" value="Transposase_IS66_central"/>
</dbReference>
<protein>
    <submittedName>
        <fullName evidence="2">Mobile element protein</fullName>
    </submittedName>
</protein>
<dbReference type="Proteomes" id="UP000028252">
    <property type="component" value="Unassembled WGS sequence"/>
</dbReference>
<dbReference type="eggNOG" id="COG4372">
    <property type="taxonomic scope" value="Bacteria"/>
</dbReference>
<evidence type="ECO:0000313" key="2">
    <source>
        <dbReference type="EMBL" id="KEA62934.1"/>
    </source>
</evidence>
<organism evidence="2 3">
    <name type="scientific">Marinobacterium lacunae</name>
    <dbReference type="NCBI Taxonomy" id="1232683"/>
    <lineage>
        <taxon>Bacteria</taxon>
        <taxon>Pseudomonadati</taxon>
        <taxon>Pseudomonadota</taxon>
        <taxon>Gammaproteobacteria</taxon>
        <taxon>Oceanospirillales</taxon>
        <taxon>Oceanospirillaceae</taxon>
        <taxon>Marinobacterium</taxon>
    </lineage>
</organism>
<evidence type="ECO:0000313" key="3">
    <source>
        <dbReference type="Proteomes" id="UP000028252"/>
    </source>
</evidence>
<dbReference type="PATRIC" id="fig|1232683.4.peg.2855"/>
<dbReference type="EMBL" id="JMQN01000043">
    <property type="protein sequence ID" value="KEA62934.1"/>
    <property type="molecule type" value="Genomic_DNA"/>
</dbReference>
<sequence>MLGDWTGKLVCDDYSGYKAGFERGITEIGCMAHARRKFIELHVAGKSQIAGQAVDYIKQLYKVEQDARDLTADERQQLRQEHSKPILKTLHEWILAQRLKVPDGTASECLEL</sequence>
<gene>
    <name evidence="2" type="ORF">ADIMK_2904</name>
</gene>
<dbReference type="PANTHER" id="PTHR33678">
    <property type="entry name" value="BLL1576 PROTEIN"/>
    <property type="match status" value="1"/>
</dbReference>
<feature type="domain" description="Transposase IS66 central" evidence="1">
    <location>
        <begin position="2"/>
        <end position="105"/>
    </location>
</feature>
<accession>A0A081FWM9</accession>